<evidence type="ECO:0000313" key="3">
    <source>
        <dbReference type="Proteomes" id="UP000198866"/>
    </source>
</evidence>
<evidence type="ECO:0000256" key="1">
    <source>
        <dbReference type="SAM" id="MobiDB-lite"/>
    </source>
</evidence>
<feature type="region of interest" description="Disordered" evidence="1">
    <location>
        <begin position="144"/>
        <end position="163"/>
    </location>
</feature>
<keyword evidence="3" id="KW-1185">Reference proteome</keyword>
<dbReference type="STRING" id="667676.SAMN05192539_1004189"/>
<reference evidence="3" key="1">
    <citation type="submission" date="2016-10" db="EMBL/GenBank/DDBJ databases">
        <authorList>
            <person name="Varghese N."/>
            <person name="Submissions S."/>
        </authorList>
    </citation>
    <scope>NUCLEOTIDE SEQUENCE [LARGE SCALE GENOMIC DNA]</scope>
    <source>
        <strain evidence="3">LMG 26031</strain>
    </source>
</reference>
<protein>
    <submittedName>
        <fullName evidence="2">Uncharacterized protein</fullName>
    </submittedName>
</protein>
<feature type="compositionally biased region" description="Polar residues" evidence="1">
    <location>
        <begin position="146"/>
        <end position="160"/>
    </location>
</feature>
<name>A0A1H6TYM0_9BURK</name>
<dbReference type="Proteomes" id="UP000198866">
    <property type="component" value="Unassembled WGS sequence"/>
</dbReference>
<dbReference type="AlphaFoldDB" id="A0A1H6TYM0"/>
<dbReference type="EMBL" id="FNYE01000004">
    <property type="protein sequence ID" value="SEI81315.1"/>
    <property type="molecule type" value="Genomic_DNA"/>
</dbReference>
<accession>A0A1H6TYM0</accession>
<gene>
    <name evidence="2" type="ORF">SAMN05192539_1004189</name>
</gene>
<proteinExistence type="predicted"/>
<evidence type="ECO:0000313" key="2">
    <source>
        <dbReference type="EMBL" id="SEI81315.1"/>
    </source>
</evidence>
<sequence length="199" mass="22053">MRVNPGRRSGARRFQRFSDNIKHRPRAMRPSTNPRTIKMKRSRLPIVFALLLLTGCDGKLDNINDCIAGKEKPVPLQKAIEVVKAAGLEVREPEPAKANEPSPPRQFMLLCVTTVQGQRLTQSLSVDLDARTVNGASADITPDQIKWSTPERNPYNGTQTKDVHSLNRLNGDYRSYTEGAIYAAPPPTYGCTTAPKPAF</sequence>
<organism evidence="2 3">
    <name type="scientific">Paraburkholderia diazotrophica</name>
    <dbReference type="NCBI Taxonomy" id="667676"/>
    <lineage>
        <taxon>Bacteria</taxon>
        <taxon>Pseudomonadati</taxon>
        <taxon>Pseudomonadota</taxon>
        <taxon>Betaproteobacteria</taxon>
        <taxon>Burkholderiales</taxon>
        <taxon>Burkholderiaceae</taxon>
        <taxon>Paraburkholderia</taxon>
    </lineage>
</organism>